<dbReference type="Gene3D" id="1.10.443.10">
    <property type="entry name" value="Intergrase catalytic core"/>
    <property type="match status" value="1"/>
</dbReference>
<evidence type="ECO:0000313" key="3">
    <source>
        <dbReference type="Proteomes" id="UP001159042"/>
    </source>
</evidence>
<dbReference type="GO" id="GO:0015074">
    <property type="term" value="P:DNA integration"/>
    <property type="evidence" value="ECO:0007669"/>
    <property type="project" value="InterPro"/>
</dbReference>
<gene>
    <name evidence="2" type="ORF">NQ315_007339</name>
</gene>
<name>A0AAV8V639_9CUCU</name>
<dbReference type="SUPFAM" id="SSF56349">
    <property type="entry name" value="DNA breaking-rejoining enzymes"/>
    <property type="match status" value="1"/>
</dbReference>
<dbReference type="GO" id="GO:0003677">
    <property type="term" value="F:DNA binding"/>
    <property type="evidence" value="ECO:0007669"/>
    <property type="project" value="InterPro"/>
</dbReference>
<evidence type="ECO:0000256" key="1">
    <source>
        <dbReference type="ARBA" id="ARBA00023172"/>
    </source>
</evidence>
<dbReference type="AlphaFoldDB" id="A0AAV8V639"/>
<dbReference type="InterPro" id="IPR013762">
    <property type="entry name" value="Integrase-like_cat_sf"/>
</dbReference>
<dbReference type="EMBL" id="JANEYG010000463">
    <property type="protein sequence ID" value="KAJ8909631.1"/>
    <property type="molecule type" value="Genomic_DNA"/>
</dbReference>
<dbReference type="InterPro" id="IPR011010">
    <property type="entry name" value="DNA_brk_join_enz"/>
</dbReference>
<evidence type="ECO:0008006" key="4">
    <source>
        <dbReference type="Google" id="ProtNLM"/>
    </source>
</evidence>
<organism evidence="2 3">
    <name type="scientific">Exocentrus adspersus</name>
    <dbReference type="NCBI Taxonomy" id="1586481"/>
    <lineage>
        <taxon>Eukaryota</taxon>
        <taxon>Metazoa</taxon>
        <taxon>Ecdysozoa</taxon>
        <taxon>Arthropoda</taxon>
        <taxon>Hexapoda</taxon>
        <taxon>Insecta</taxon>
        <taxon>Pterygota</taxon>
        <taxon>Neoptera</taxon>
        <taxon>Endopterygota</taxon>
        <taxon>Coleoptera</taxon>
        <taxon>Polyphaga</taxon>
        <taxon>Cucujiformia</taxon>
        <taxon>Chrysomeloidea</taxon>
        <taxon>Cerambycidae</taxon>
        <taxon>Lamiinae</taxon>
        <taxon>Acanthocinini</taxon>
        <taxon>Exocentrus</taxon>
    </lineage>
</organism>
<accession>A0AAV8V639</accession>
<proteinExistence type="predicted"/>
<evidence type="ECO:0000313" key="2">
    <source>
        <dbReference type="EMBL" id="KAJ8909631.1"/>
    </source>
</evidence>
<reference evidence="2 3" key="1">
    <citation type="journal article" date="2023" name="Insect Mol. Biol.">
        <title>Genome sequencing provides insights into the evolution of gene families encoding plant cell wall-degrading enzymes in longhorned beetles.</title>
        <authorList>
            <person name="Shin N.R."/>
            <person name="Okamura Y."/>
            <person name="Kirsch R."/>
            <person name="Pauchet Y."/>
        </authorList>
    </citation>
    <scope>NUCLEOTIDE SEQUENCE [LARGE SCALE GENOMIC DNA]</scope>
    <source>
        <strain evidence="2">EAD_L_NR</strain>
    </source>
</reference>
<keyword evidence="3" id="KW-1185">Reference proteome</keyword>
<comment type="caution">
    <text evidence="2">The sequence shown here is derived from an EMBL/GenBank/DDBJ whole genome shotgun (WGS) entry which is preliminary data.</text>
</comment>
<protein>
    <recommendedName>
        <fullName evidence="4">Tyr recombinase domain-containing protein</fullName>
    </recommendedName>
</protein>
<keyword evidence="1" id="KW-0233">DNA recombination</keyword>
<dbReference type="Proteomes" id="UP001159042">
    <property type="component" value="Unassembled WGS sequence"/>
</dbReference>
<dbReference type="GO" id="GO:0006310">
    <property type="term" value="P:DNA recombination"/>
    <property type="evidence" value="ECO:0007669"/>
    <property type="project" value="UniProtKB-KW"/>
</dbReference>
<feature type="non-terminal residue" evidence="2">
    <location>
        <position position="1"/>
    </location>
</feature>
<dbReference type="CDD" id="cd00397">
    <property type="entry name" value="DNA_BRE_C"/>
    <property type="match status" value="1"/>
</dbReference>
<sequence length="246" mass="28050">TPWRPFLQTAISNSPLKVKALESSSLFHHALDFFLNYIYLIGRKKIFQTSKAPEETYLLLKVILIFGIYGTCRRSELLKYEDTERTSIISNLDHIKLYRQYYSLRPHYTNSRRFFIIGINKIRKAPKEIATYLRLPKAESYTGHCFRRSSAALLADSGADFVSLKRHGGWRSTTVPEGYIEESIEKKIKISNNILSATPNTSSAIVTSCTQENIILNNASVLPSTSQYCFNNCTITTFNLNATKVE</sequence>